<evidence type="ECO:0000259" key="1">
    <source>
        <dbReference type="PROSITE" id="PS51462"/>
    </source>
</evidence>
<feature type="domain" description="Nudix hydrolase" evidence="1">
    <location>
        <begin position="116"/>
        <end position="257"/>
    </location>
</feature>
<keyword evidence="3" id="KW-1185">Reference proteome</keyword>
<organism evidence="2 3">
    <name type="scientific">Rhodovibrio sodomensis</name>
    <dbReference type="NCBI Taxonomy" id="1088"/>
    <lineage>
        <taxon>Bacteria</taxon>
        <taxon>Pseudomonadati</taxon>
        <taxon>Pseudomonadota</taxon>
        <taxon>Alphaproteobacteria</taxon>
        <taxon>Rhodospirillales</taxon>
        <taxon>Rhodovibrionaceae</taxon>
        <taxon>Rhodovibrio</taxon>
    </lineage>
</organism>
<protein>
    <recommendedName>
        <fullName evidence="1">Nudix hydrolase domain-containing protein</fullName>
    </recommendedName>
</protein>
<evidence type="ECO:0000313" key="3">
    <source>
        <dbReference type="Proteomes" id="UP001296873"/>
    </source>
</evidence>
<proteinExistence type="predicted"/>
<sequence>MSLLDRIAVLHDWNPNAYRPFRIDGVQVGRITDTGAGLLAGFPDVFRITAAAVDLHPGLGDLDTRSAAVHDVIVQLAERGDVRQPRGETYGISEGWNAPTRLRLDRGLVPLFGVKSYGVHVNGFVRGPDGLKMWIGRRAPDKRVAPGKLDHMVAGGLAHGYAVDETVVKEAAEEADVPEALARRAKPVGALTYVTELEQGLRDDTLFLFDLELPADFAPRNTDGELTGFALWTLDDVMARVRETDDFKFNVAPVLIDFFLRHGLLDPDREPDYLSIVRRLHAGP</sequence>
<dbReference type="EMBL" id="NRRL01000015">
    <property type="protein sequence ID" value="MBK1667993.1"/>
    <property type="molecule type" value="Genomic_DNA"/>
</dbReference>
<dbReference type="RefSeq" id="WP_200340161.1">
    <property type="nucleotide sequence ID" value="NZ_NRRL01000015.1"/>
</dbReference>
<dbReference type="InterPro" id="IPR031804">
    <property type="entry name" value="DUF4743"/>
</dbReference>
<evidence type="ECO:0000313" key="2">
    <source>
        <dbReference type="EMBL" id="MBK1667993.1"/>
    </source>
</evidence>
<reference evidence="2 3" key="1">
    <citation type="journal article" date="2020" name="Microorganisms">
        <title>Osmotic Adaptation and Compatible Solute Biosynthesis of Phototrophic Bacteria as Revealed from Genome Analyses.</title>
        <authorList>
            <person name="Imhoff J.F."/>
            <person name="Rahn T."/>
            <person name="Kunzel S."/>
            <person name="Keller A."/>
            <person name="Neulinger S.C."/>
        </authorList>
    </citation>
    <scope>NUCLEOTIDE SEQUENCE [LARGE SCALE GENOMIC DNA]</scope>
    <source>
        <strain evidence="2 3">DSM 9895</strain>
    </source>
</reference>
<dbReference type="Gene3D" id="3.90.79.10">
    <property type="entry name" value="Nucleoside Triphosphate Pyrophosphohydrolase"/>
    <property type="match status" value="1"/>
</dbReference>
<gene>
    <name evidence="2" type="ORF">CKO28_08080</name>
</gene>
<dbReference type="InterPro" id="IPR015797">
    <property type="entry name" value="NUDIX_hydrolase-like_dom_sf"/>
</dbReference>
<comment type="caution">
    <text evidence="2">The sequence shown here is derived from an EMBL/GenBank/DDBJ whole genome shotgun (WGS) entry which is preliminary data.</text>
</comment>
<dbReference type="PROSITE" id="PS51462">
    <property type="entry name" value="NUDIX"/>
    <property type="match status" value="1"/>
</dbReference>
<accession>A0ABS1DC03</accession>
<dbReference type="SUPFAM" id="SSF55811">
    <property type="entry name" value="Nudix"/>
    <property type="match status" value="1"/>
</dbReference>
<dbReference type="PANTHER" id="PTHR13622">
    <property type="entry name" value="THIAMIN PYROPHOSPHOKINASE"/>
    <property type="match status" value="1"/>
</dbReference>
<dbReference type="Proteomes" id="UP001296873">
    <property type="component" value="Unassembled WGS sequence"/>
</dbReference>
<name>A0ABS1DC03_9PROT</name>
<dbReference type="Pfam" id="PF15916">
    <property type="entry name" value="DUF4743"/>
    <property type="match status" value="1"/>
</dbReference>
<dbReference type="PANTHER" id="PTHR13622:SF8">
    <property type="entry name" value="THIAMIN PYROPHOSPHOKINASE 1"/>
    <property type="match status" value="1"/>
</dbReference>
<dbReference type="CDD" id="cd03676">
    <property type="entry name" value="NUDIX_Tnr3_like"/>
    <property type="match status" value="1"/>
</dbReference>
<dbReference type="InterPro" id="IPR000086">
    <property type="entry name" value="NUDIX_hydrolase_dom"/>
</dbReference>